<evidence type="ECO:0000256" key="3">
    <source>
        <dbReference type="ARBA" id="ARBA00022679"/>
    </source>
</evidence>
<protein>
    <recommendedName>
        <fullName evidence="9">L,D-TPase catalytic domain-containing protein</fullName>
    </recommendedName>
</protein>
<dbReference type="InterPro" id="IPR038063">
    <property type="entry name" value="Transpep_catalytic_dom"/>
</dbReference>
<evidence type="ECO:0000256" key="6">
    <source>
        <dbReference type="ARBA" id="ARBA00023316"/>
    </source>
</evidence>
<dbReference type="InterPro" id="IPR005490">
    <property type="entry name" value="LD_TPept_cat_dom"/>
</dbReference>
<keyword evidence="6 7" id="KW-0961">Cell wall biogenesis/degradation</keyword>
<dbReference type="GO" id="GO:0008360">
    <property type="term" value="P:regulation of cell shape"/>
    <property type="evidence" value="ECO:0007669"/>
    <property type="project" value="UniProtKB-UniRule"/>
</dbReference>
<organism evidence="10 11">
    <name type="scientific">Methylosinus trichosporium (strain ATCC 35070 / NCIMB 11131 / UNIQEM 75 / OB3b)</name>
    <dbReference type="NCBI Taxonomy" id="595536"/>
    <lineage>
        <taxon>Bacteria</taxon>
        <taxon>Pseudomonadati</taxon>
        <taxon>Pseudomonadota</taxon>
        <taxon>Alphaproteobacteria</taxon>
        <taxon>Hyphomicrobiales</taxon>
        <taxon>Methylocystaceae</taxon>
        <taxon>Methylosinus</taxon>
    </lineage>
</organism>
<evidence type="ECO:0000256" key="7">
    <source>
        <dbReference type="PROSITE-ProRule" id="PRU01373"/>
    </source>
</evidence>
<feature type="compositionally biased region" description="Basic and acidic residues" evidence="8">
    <location>
        <begin position="456"/>
        <end position="469"/>
    </location>
</feature>
<dbReference type="Pfam" id="PF03734">
    <property type="entry name" value="YkuD"/>
    <property type="match status" value="1"/>
</dbReference>
<keyword evidence="11" id="KW-1185">Reference proteome</keyword>
<evidence type="ECO:0000256" key="1">
    <source>
        <dbReference type="ARBA" id="ARBA00004752"/>
    </source>
</evidence>
<dbReference type="EMBL" id="CP023737">
    <property type="protein sequence ID" value="ATQ67323.1"/>
    <property type="molecule type" value="Genomic_DNA"/>
</dbReference>
<reference evidence="11" key="1">
    <citation type="submission" date="2017-10" db="EMBL/GenBank/DDBJ databases">
        <title>Completed PacBio SMRT sequence of Methylosinus trichosporium OB3b reveals presence of a third large plasmid.</title>
        <authorList>
            <person name="Charles T.C."/>
            <person name="Lynch M.D.J."/>
            <person name="Heil J.R."/>
            <person name="Cheng J."/>
        </authorList>
    </citation>
    <scope>NUCLEOTIDE SEQUENCE [LARGE SCALE GENOMIC DNA]</scope>
    <source>
        <strain evidence="11">OB3b</strain>
    </source>
</reference>
<evidence type="ECO:0000256" key="2">
    <source>
        <dbReference type="ARBA" id="ARBA00005992"/>
    </source>
</evidence>
<feature type="region of interest" description="Disordered" evidence="8">
    <location>
        <begin position="417"/>
        <end position="476"/>
    </location>
</feature>
<dbReference type="CDD" id="cd16913">
    <property type="entry name" value="YkuD_like"/>
    <property type="match status" value="1"/>
</dbReference>
<dbReference type="AlphaFoldDB" id="A0A2D2CX94"/>
<dbReference type="KEGG" id="mtw:CQW49_05005"/>
<comment type="pathway">
    <text evidence="1 7">Cell wall biogenesis; peptidoglycan biosynthesis.</text>
</comment>
<keyword evidence="5 7" id="KW-0573">Peptidoglycan synthesis</keyword>
<keyword evidence="3" id="KW-0808">Transferase</keyword>
<dbReference type="PANTHER" id="PTHR36699:SF1">
    <property type="entry name" value="L,D-TRANSPEPTIDASE YAFK-RELATED"/>
    <property type="match status" value="1"/>
</dbReference>
<dbReference type="PANTHER" id="PTHR36699">
    <property type="entry name" value="LD-TRANSPEPTIDASE"/>
    <property type="match status" value="1"/>
</dbReference>
<evidence type="ECO:0000259" key="9">
    <source>
        <dbReference type="PROSITE" id="PS52029"/>
    </source>
</evidence>
<name>A0A2D2CX94_METT3</name>
<feature type="active site" description="Proton donor/acceptor" evidence="7">
    <location>
        <position position="150"/>
    </location>
</feature>
<dbReference type="GO" id="GO:0016740">
    <property type="term" value="F:transferase activity"/>
    <property type="evidence" value="ECO:0007669"/>
    <property type="project" value="UniProtKB-KW"/>
</dbReference>
<evidence type="ECO:0000256" key="4">
    <source>
        <dbReference type="ARBA" id="ARBA00022960"/>
    </source>
</evidence>
<feature type="active site" description="Nucleophile" evidence="7">
    <location>
        <position position="158"/>
    </location>
</feature>
<dbReference type="PROSITE" id="PS52029">
    <property type="entry name" value="LD_TPASE"/>
    <property type="match status" value="1"/>
</dbReference>
<feature type="domain" description="L,D-TPase catalytic" evidence="9">
    <location>
        <begin position="58"/>
        <end position="186"/>
    </location>
</feature>
<comment type="similarity">
    <text evidence="2">Belongs to the YkuD family.</text>
</comment>
<dbReference type="UniPathway" id="UPA00219"/>
<dbReference type="GO" id="GO:0071555">
    <property type="term" value="P:cell wall organization"/>
    <property type="evidence" value="ECO:0007669"/>
    <property type="project" value="UniProtKB-UniRule"/>
</dbReference>
<evidence type="ECO:0000313" key="11">
    <source>
        <dbReference type="Proteomes" id="UP000230709"/>
    </source>
</evidence>
<dbReference type="STRING" id="595536.GCA_000178815_04158"/>
<dbReference type="PROSITE" id="PS51257">
    <property type="entry name" value="PROKAR_LIPOPROTEIN"/>
    <property type="match status" value="1"/>
</dbReference>
<dbReference type="RefSeq" id="WP_003610640.1">
    <property type="nucleotide sequence ID" value="NZ_ADVE02000001.1"/>
</dbReference>
<gene>
    <name evidence="10" type="ORF">CQW49_05005</name>
</gene>
<accession>A0A2D2CX94</accession>
<dbReference type="GO" id="GO:0004180">
    <property type="term" value="F:carboxypeptidase activity"/>
    <property type="evidence" value="ECO:0007669"/>
    <property type="project" value="UniProtKB-ARBA"/>
</dbReference>
<dbReference type="GO" id="GO:0009252">
    <property type="term" value="P:peptidoglycan biosynthetic process"/>
    <property type="evidence" value="ECO:0007669"/>
    <property type="project" value="UniProtKB-UniPathway"/>
</dbReference>
<sequence>MTLIRKIGRFAPYGVAAGGALALSACNDSGLSQRSLQPIPPETLALMEQAGVTKESPTLIRSYKKESEFQIWKQRPDGRYVYLKTFPMCRWSGQLGPKVREGDRQAPEGFYSITPGQMNPNSSYYLSFNVGYPNAYDRALGHGGGSIMVHGACSSAGCFSMTDHQISEIYAILRTSFNNGQRAIQMQSYPFKMTAENLAKHRLDPHIGFWKQLKNGSDHFETAWREPTVGVCGHHYVFDAAPTAGHSLDAGAPCPALRQDPQIESLVAEKAAKDDAKIAELVAAGVKPVRVVYQDGGQHPDFTARIAEVSRPDALTAPPTEILIEEKPIKAPIRIAAAKSPVVALAAAKAARVQAAEASPATTVAIAPAAAAPAPTAPAAVAETELESTKLAALAAGAGAIGGLFGLRREAEAPAATTVSDVAKSEPAPAQPAAVKPPAPPRRAELKKPQASIATKKPEASIEKAKTPRAEAAPAHILPAIATASLRDAAPATPLASQRP</sequence>
<evidence type="ECO:0000256" key="5">
    <source>
        <dbReference type="ARBA" id="ARBA00022984"/>
    </source>
</evidence>
<proteinExistence type="inferred from homology"/>
<dbReference type="Proteomes" id="UP000230709">
    <property type="component" value="Chromosome"/>
</dbReference>
<evidence type="ECO:0000256" key="8">
    <source>
        <dbReference type="SAM" id="MobiDB-lite"/>
    </source>
</evidence>
<evidence type="ECO:0000313" key="10">
    <source>
        <dbReference type="EMBL" id="ATQ67323.1"/>
    </source>
</evidence>
<dbReference type="SUPFAM" id="SSF141523">
    <property type="entry name" value="L,D-transpeptidase catalytic domain-like"/>
    <property type="match status" value="1"/>
</dbReference>
<keyword evidence="4 7" id="KW-0133">Cell shape</keyword>